<protein>
    <submittedName>
        <fullName evidence="2">Polysaccharide pyruvyl transferase</fullName>
    </submittedName>
</protein>
<keyword evidence="2" id="KW-0808">Transferase</keyword>
<name>A0A0G3EZH9_KLEPN</name>
<evidence type="ECO:0000259" key="1">
    <source>
        <dbReference type="Pfam" id="PF04230"/>
    </source>
</evidence>
<dbReference type="KEGG" id="kpb:FH42_08650"/>
<dbReference type="EMBL" id="KR007671">
    <property type="protein sequence ID" value="AKJ75271.1"/>
    <property type="molecule type" value="Genomic_DNA"/>
</dbReference>
<dbReference type="PATRIC" id="fig|573.1352.peg.1804"/>
<organism evidence="2">
    <name type="scientific">Klebsiella pneumoniae</name>
    <dbReference type="NCBI Taxonomy" id="573"/>
    <lineage>
        <taxon>Bacteria</taxon>
        <taxon>Pseudomonadati</taxon>
        <taxon>Pseudomonadota</taxon>
        <taxon>Gammaproteobacteria</taxon>
        <taxon>Enterobacterales</taxon>
        <taxon>Enterobacteriaceae</taxon>
        <taxon>Klebsiella/Raoultella group</taxon>
        <taxon>Klebsiella</taxon>
        <taxon>Klebsiella pneumoniae complex</taxon>
    </lineage>
</organism>
<reference evidence="2" key="1">
    <citation type="journal article" date="2015" name="Genome Biol. Evol.">
        <title>Extensive Capsule Locus Variation and Large-Scale Genomic Recombination within the Klebsiella pneumoniae Clonal Group 258.</title>
        <authorList>
            <person name="Wyres K.L."/>
            <person name="Gorrie C."/>
            <person name="Edwards D.J."/>
            <person name="Wertheim H.F."/>
            <person name="Hsu L.Y."/>
            <person name="Van Kinh N."/>
            <person name="Zadoks R."/>
            <person name="Baker S."/>
            <person name="Holt K.E."/>
        </authorList>
    </citation>
    <scope>NUCLEOTIDE SEQUENCE</scope>
    <source>
        <strain evidence="2">K242An</strain>
    </source>
</reference>
<proteinExistence type="predicted"/>
<dbReference type="AlphaFoldDB" id="A0A0G3EZH9"/>
<dbReference type="Pfam" id="PF04230">
    <property type="entry name" value="PS_pyruv_trans"/>
    <property type="match status" value="1"/>
</dbReference>
<dbReference type="GO" id="GO:0016740">
    <property type="term" value="F:transferase activity"/>
    <property type="evidence" value="ECO:0007669"/>
    <property type="project" value="UniProtKB-KW"/>
</dbReference>
<accession>A0A0G3EZH9</accession>
<gene>
    <name evidence="2" type="ORF">K242An_00009</name>
</gene>
<dbReference type="RefSeq" id="WP_025987711.1">
    <property type="nucleotide sequence ID" value="NZ_BFCT01000142.1"/>
</dbReference>
<evidence type="ECO:0000313" key="2">
    <source>
        <dbReference type="EMBL" id="AKJ75271.1"/>
    </source>
</evidence>
<sequence>MKFKNLFTLFDVSSCSTNLGDQIITRSVMRELNRYISKNQIVNVPSHDYLSIPAYKKVLKSKASFVGGSNLLSSNMPFYRQWKLRLTDPFFLRNCILFGTGWWQYQDKPNFYTSYLYKKILSNEHLHSVRDQYTADMLKSIGITNVINTGCPTMWDLSKEHCEKIPHRKADNVITTITDYNTDVQSDKNMLDLLLSKYDSVYLWLQGDGDLKFLKEIGYQDKVKIIAPSLNAYENVLISDTSIDYIGTRLHAGVFALQNLRRTLVVAIDNRAKEISADTNLPIVERGDIQTISDWIDGGSETVLTLKNEEINKFRKQLEVLDLSL</sequence>
<feature type="domain" description="Polysaccharide pyruvyl transferase" evidence="1">
    <location>
        <begin position="18"/>
        <end position="270"/>
    </location>
</feature>
<dbReference type="InterPro" id="IPR007345">
    <property type="entry name" value="Polysacch_pyruvyl_Trfase"/>
</dbReference>